<sequence>MHDDSIVLATHGLLHQDISQSESNIYGGHDYYNSEHQLVMQSHPTVDGGYSFISPDGQVVMHAADLSGQEHLTVHGTPLTMDRNVYGGHTFADPQTHTFSYTEPNIFHGQTLFEHEGPSISDEPNIFGGHSYF</sequence>
<accession>A0A179BLA5</accession>
<reference evidence="1 2" key="1">
    <citation type="submission" date="2016-04" db="EMBL/GenBank/DDBJ databases">
        <title>Acidithiobacillus ferrooxidans genome sequencing and assembly.</title>
        <authorList>
            <person name="Zhou Z."/>
        </authorList>
    </citation>
    <scope>NUCLEOTIDE SEQUENCE [LARGE SCALE GENOMIC DNA]</scope>
    <source>
        <strain evidence="1 2">BY0502</strain>
    </source>
</reference>
<evidence type="ECO:0000313" key="2">
    <source>
        <dbReference type="Proteomes" id="UP000078302"/>
    </source>
</evidence>
<protein>
    <submittedName>
        <fullName evidence="1">Uncharacterized protein</fullName>
    </submittedName>
</protein>
<keyword evidence="2" id="KW-1185">Reference proteome</keyword>
<dbReference type="Proteomes" id="UP000078302">
    <property type="component" value="Unassembled WGS sequence"/>
</dbReference>
<organism evidence="1 2">
    <name type="scientific">Acidithiobacillus ferrooxidans</name>
    <name type="common">Thiobacillus ferrooxidans</name>
    <dbReference type="NCBI Taxonomy" id="920"/>
    <lineage>
        <taxon>Bacteria</taxon>
        <taxon>Pseudomonadati</taxon>
        <taxon>Pseudomonadota</taxon>
        <taxon>Acidithiobacillia</taxon>
        <taxon>Acidithiobacillales</taxon>
        <taxon>Acidithiobacillaceae</taxon>
        <taxon>Acidithiobacillus</taxon>
    </lineage>
</organism>
<comment type="caution">
    <text evidence="1">The sequence shown here is derived from an EMBL/GenBank/DDBJ whole genome shotgun (WGS) entry which is preliminary data.</text>
</comment>
<name>A0A179BLA5_ACIFR</name>
<dbReference type="EMBL" id="LVXZ01000059">
    <property type="protein sequence ID" value="OAP91901.1"/>
    <property type="molecule type" value="Genomic_DNA"/>
</dbReference>
<gene>
    <name evidence="1" type="ORF">A4H96_05500</name>
</gene>
<dbReference type="AlphaFoldDB" id="A0A179BLA5"/>
<evidence type="ECO:0000313" key="1">
    <source>
        <dbReference type="EMBL" id="OAP91901.1"/>
    </source>
</evidence>
<proteinExistence type="predicted"/>